<keyword evidence="2" id="KW-1185">Reference proteome</keyword>
<protein>
    <submittedName>
        <fullName evidence="1">Uncharacterized protein</fullName>
    </submittedName>
</protein>
<dbReference type="Proteomes" id="UP001235840">
    <property type="component" value="Unassembled WGS sequence"/>
</dbReference>
<dbReference type="EMBL" id="JAUSTY010000007">
    <property type="protein sequence ID" value="MDQ0166275.1"/>
    <property type="molecule type" value="Genomic_DNA"/>
</dbReference>
<gene>
    <name evidence="1" type="ORF">J2S11_002176</name>
</gene>
<accession>A0ABT9W080</accession>
<comment type="caution">
    <text evidence="1">The sequence shown here is derived from an EMBL/GenBank/DDBJ whole genome shotgun (WGS) entry which is preliminary data.</text>
</comment>
<dbReference type="InterPro" id="IPR017853">
    <property type="entry name" value="GH"/>
</dbReference>
<evidence type="ECO:0000313" key="1">
    <source>
        <dbReference type="EMBL" id="MDQ0166275.1"/>
    </source>
</evidence>
<dbReference type="SUPFAM" id="SSF51445">
    <property type="entry name" value="(Trans)glycosidases"/>
    <property type="match status" value="1"/>
</dbReference>
<evidence type="ECO:0000313" key="2">
    <source>
        <dbReference type="Proteomes" id="UP001235840"/>
    </source>
</evidence>
<dbReference type="Gene3D" id="3.20.20.80">
    <property type="entry name" value="Glycosidases"/>
    <property type="match status" value="1"/>
</dbReference>
<sequence length="137" mass="15349">MAEDAIKRAEEIGAPEGVAIFANIEPIYPVDADFMMGWVETLSPSPYEAAIYGDFSEGHDVRAAFDQAVEVNPSILDVAIIWTHQPQKGITTRENAPEFNPGTPEEARALMWQYGIDAETCNIDTNLFKRKLLDYLW</sequence>
<proteinExistence type="predicted"/>
<reference evidence="1 2" key="1">
    <citation type="submission" date="2023-07" db="EMBL/GenBank/DDBJ databases">
        <title>Genomic Encyclopedia of Type Strains, Phase IV (KMG-IV): sequencing the most valuable type-strain genomes for metagenomic binning, comparative biology and taxonomic classification.</title>
        <authorList>
            <person name="Goeker M."/>
        </authorList>
    </citation>
    <scope>NUCLEOTIDE SEQUENCE [LARGE SCALE GENOMIC DNA]</scope>
    <source>
        <strain evidence="1 2">DSM 12751</strain>
    </source>
</reference>
<organism evidence="1 2">
    <name type="scientific">Caldalkalibacillus horti</name>
    <dbReference type="NCBI Taxonomy" id="77523"/>
    <lineage>
        <taxon>Bacteria</taxon>
        <taxon>Bacillati</taxon>
        <taxon>Bacillota</taxon>
        <taxon>Bacilli</taxon>
        <taxon>Bacillales</taxon>
        <taxon>Bacillaceae</taxon>
        <taxon>Caldalkalibacillus</taxon>
    </lineage>
</organism>
<name>A0ABT9W080_9BACI</name>